<keyword evidence="2" id="KW-1133">Transmembrane helix</keyword>
<feature type="compositionally biased region" description="Pro residues" evidence="1">
    <location>
        <begin position="626"/>
        <end position="647"/>
    </location>
</feature>
<dbReference type="Gene3D" id="1.25.40.90">
    <property type="match status" value="1"/>
</dbReference>
<comment type="caution">
    <text evidence="4">The sequence shown here is derived from an EMBL/GenBank/DDBJ whole genome shotgun (WGS) entry which is preliminary data.</text>
</comment>
<feature type="non-terminal residue" evidence="4">
    <location>
        <position position="754"/>
    </location>
</feature>
<dbReference type="AlphaFoldDB" id="A0AA40DHR1"/>
<dbReference type="Pfam" id="PF15932">
    <property type="entry name" value="DUF4748"/>
    <property type="match status" value="1"/>
</dbReference>
<dbReference type="InterPro" id="IPR031833">
    <property type="entry name" value="DUF4748"/>
</dbReference>
<keyword evidence="5" id="KW-1185">Reference proteome</keyword>
<feature type="compositionally biased region" description="Low complexity" evidence="1">
    <location>
        <begin position="581"/>
        <end position="593"/>
    </location>
</feature>
<sequence>MNTVKSFWAGWGALCLAGGGAYYFAKQGIDADRRARLEEQRKRKSMVESLEYSQNVPTQPLSSSAMGGSAAAPPSNGTPARTDTVGSPSLETGNDPAPTRHAPATEGERLVEKSKYEASLTVAKMLLTTALFRPDPVPCSRNDYESMLALLNSTIAECSPTNVQRCKQWALNNLIPSPNRISNFCKYLVALSKTIGHDKDVTAQSAKKRVPSARRRRLHILYMLNDLLYHVKYRNRDDSFAQKLEPALPALFQSAASFNNCPKHIRKLRDLINLWEENQYFPQGHIQELRTAVETPVEEDTAKDAEHVVASDSAAAKLAKTAPFIMPAMHGDPSLPWYDLPAGNWLPHLQKNSTKPINPSVIKPLEMTKGPAEPNLVEAVKNLLLDIDKIYSNEADFDEVPRDIGQMGEVVEIDEITGDIIGGDTYYGWSRQFCKNMKARKRNGGRQGERNDSRGRGRTRSPRSYSRSTSRSRSGGARRRNYSISSRSSDRPAFKRPRVSESPRHSRSRPGRSGKNSSRSRSRSRSYSGRSQSRSRSRSSRDARSRRHRSRSYSRSQSRSRSISRSRARSLSRSRSRSGRSKSPTGSFPKSPSYSPPPSREQPRHRSPPPSRPPYVNPSLSHFPPQQQPPHQPGFVPPPLNFPPGNFPPNYLFGGQPMPIPPPNFHGAWPPPPPPPPPPPGGQHQQFFPGVPPPPPPPGGPGMGMGFQGGWAGHLPPPPPPPTGPQEGYQNGWQQQQQGRGGHNSGYNRGGGRG</sequence>
<evidence type="ECO:0000256" key="2">
    <source>
        <dbReference type="SAM" id="Phobius"/>
    </source>
</evidence>
<feature type="compositionally biased region" description="Pro residues" evidence="1">
    <location>
        <begin position="690"/>
        <end position="700"/>
    </location>
</feature>
<feature type="compositionally biased region" description="Low complexity" evidence="1">
    <location>
        <begin position="62"/>
        <end position="80"/>
    </location>
</feature>
<name>A0AA40DHR1_9PEZI</name>
<evidence type="ECO:0000259" key="3">
    <source>
        <dbReference type="PROSITE" id="PS51391"/>
    </source>
</evidence>
<feature type="compositionally biased region" description="Low complexity" evidence="1">
    <location>
        <begin position="726"/>
        <end position="738"/>
    </location>
</feature>
<dbReference type="InterPro" id="IPR008942">
    <property type="entry name" value="ENTH_VHS"/>
</dbReference>
<gene>
    <name evidence="4" type="ORF">QBC41DRAFT_240180</name>
</gene>
<dbReference type="GO" id="GO:0048471">
    <property type="term" value="C:perinuclear region of cytoplasm"/>
    <property type="evidence" value="ECO:0007669"/>
    <property type="project" value="TreeGrafter"/>
</dbReference>
<feature type="compositionally biased region" description="Basic residues" evidence="1">
    <location>
        <begin position="505"/>
        <end position="524"/>
    </location>
</feature>
<feature type="compositionally biased region" description="Basic residues" evidence="1">
    <location>
        <begin position="562"/>
        <end position="580"/>
    </location>
</feature>
<feature type="compositionally biased region" description="Basic residues" evidence="1">
    <location>
        <begin position="533"/>
        <end position="552"/>
    </location>
</feature>
<feature type="domain" description="CID" evidence="3">
    <location>
        <begin position="136"/>
        <end position="297"/>
    </location>
</feature>
<feature type="compositionally biased region" description="Polar residues" evidence="1">
    <location>
        <begin position="51"/>
        <end position="61"/>
    </location>
</feature>
<dbReference type="Pfam" id="PF04818">
    <property type="entry name" value="CID"/>
    <property type="match status" value="1"/>
</dbReference>
<feature type="compositionally biased region" description="Basic and acidic residues" evidence="1">
    <location>
        <begin position="488"/>
        <end position="504"/>
    </location>
</feature>
<feature type="compositionally biased region" description="Pro residues" evidence="1">
    <location>
        <begin position="715"/>
        <end position="724"/>
    </location>
</feature>
<dbReference type="PANTHER" id="PTHR12323:SF0">
    <property type="entry name" value="CALCIUM HOMEOSTASIS ENDOPLASMIC RETICULUM PROTEIN"/>
    <property type="match status" value="1"/>
</dbReference>
<keyword evidence="2" id="KW-0472">Membrane</keyword>
<feature type="compositionally biased region" description="Pro residues" evidence="1">
    <location>
        <begin position="658"/>
        <end position="681"/>
    </location>
</feature>
<feature type="compositionally biased region" description="Gly residues" evidence="1">
    <location>
        <begin position="739"/>
        <end position="754"/>
    </location>
</feature>
<keyword evidence="2" id="KW-0812">Transmembrane</keyword>
<feature type="compositionally biased region" description="Gly residues" evidence="1">
    <location>
        <begin position="701"/>
        <end position="712"/>
    </location>
</feature>
<evidence type="ECO:0000313" key="5">
    <source>
        <dbReference type="Proteomes" id="UP001174997"/>
    </source>
</evidence>
<dbReference type="GO" id="GO:0006874">
    <property type="term" value="P:intracellular calcium ion homeostasis"/>
    <property type="evidence" value="ECO:0007669"/>
    <property type="project" value="TreeGrafter"/>
</dbReference>
<dbReference type="PANTHER" id="PTHR12323">
    <property type="entry name" value="SR-RELATED CTD ASSOCIATED FACTOR 6"/>
    <property type="match status" value="1"/>
</dbReference>
<dbReference type="InterPro" id="IPR006569">
    <property type="entry name" value="CID_dom"/>
</dbReference>
<evidence type="ECO:0000256" key="1">
    <source>
        <dbReference type="SAM" id="MobiDB-lite"/>
    </source>
</evidence>
<dbReference type="EMBL" id="JAULSY010000003">
    <property type="protein sequence ID" value="KAK0674031.1"/>
    <property type="molecule type" value="Genomic_DNA"/>
</dbReference>
<dbReference type="Proteomes" id="UP001174997">
    <property type="component" value="Unassembled WGS sequence"/>
</dbReference>
<organism evidence="4 5">
    <name type="scientific">Cercophora samala</name>
    <dbReference type="NCBI Taxonomy" id="330535"/>
    <lineage>
        <taxon>Eukaryota</taxon>
        <taxon>Fungi</taxon>
        <taxon>Dikarya</taxon>
        <taxon>Ascomycota</taxon>
        <taxon>Pezizomycotina</taxon>
        <taxon>Sordariomycetes</taxon>
        <taxon>Sordariomycetidae</taxon>
        <taxon>Sordariales</taxon>
        <taxon>Lasiosphaeriaceae</taxon>
        <taxon>Cercophora</taxon>
    </lineage>
</organism>
<feature type="region of interest" description="Disordered" evidence="1">
    <location>
        <begin position="40"/>
        <end position="111"/>
    </location>
</feature>
<evidence type="ECO:0000313" key="4">
    <source>
        <dbReference type="EMBL" id="KAK0674031.1"/>
    </source>
</evidence>
<feature type="region of interest" description="Disordered" evidence="1">
    <location>
        <begin position="438"/>
        <end position="754"/>
    </location>
</feature>
<proteinExistence type="predicted"/>
<protein>
    <recommendedName>
        <fullName evidence="3">CID domain-containing protein</fullName>
    </recommendedName>
</protein>
<accession>A0AA40DHR1</accession>
<dbReference type="PROSITE" id="PS51391">
    <property type="entry name" value="CID"/>
    <property type="match status" value="1"/>
</dbReference>
<feature type="transmembrane region" description="Helical" evidence="2">
    <location>
        <begin position="6"/>
        <end position="25"/>
    </location>
</feature>
<feature type="compositionally biased region" description="Low complexity" evidence="1">
    <location>
        <begin position="462"/>
        <end position="475"/>
    </location>
</feature>
<reference evidence="4" key="1">
    <citation type="submission" date="2023-06" db="EMBL/GenBank/DDBJ databases">
        <title>Genome-scale phylogeny and comparative genomics of the fungal order Sordariales.</title>
        <authorList>
            <consortium name="Lawrence Berkeley National Laboratory"/>
            <person name="Hensen N."/>
            <person name="Bonometti L."/>
            <person name="Westerberg I."/>
            <person name="Brannstrom I.O."/>
            <person name="Guillou S."/>
            <person name="Cros-Aarteil S."/>
            <person name="Calhoun S."/>
            <person name="Haridas S."/>
            <person name="Kuo A."/>
            <person name="Mondo S."/>
            <person name="Pangilinan J."/>
            <person name="Riley R."/>
            <person name="Labutti K."/>
            <person name="Andreopoulos B."/>
            <person name="Lipzen A."/>
            <person name="Chen C."/>
            <person name="Yanf M."/>
            <person name="Daum C."/>
            <person name="Ng V."/>
            <person name="Clum A."/>
            <person name="Steindorff A."/>
            <person name="Ohm R."/>
            <person name="Martin F."/>
            <person name="Silar P."/>
            <person name="Natvig D."/>
            <person name="Lalanne C."/>
            <person name="Gautier V."/>
            <person name="Ament-Velasquez S.L."/>
            <person name="Kruys A."/>
            <person name="Hutchinson M.I."/>
            <person name="Powell A.J."/>
            <person name="Barry K."/>
            <person name="Miller A.N."/>
            <person name="Grigoriev I.V."/>
            <person name="Debuchy R."/>
            <person name="Gladieux P."/>
            <person name="Thoren M.H."/>
            <person name="Johannesson H."/>
        </authorList>
    </citation>
    <scope>NUCLEOTIDE SEQUENCE</scope>
    <source>
        <strain evidence="4">CBS 307.81</strain>
    </source>
</reference>